<evidence type="ECO:0000259" key="1">
    <source>
        <dbReference type="PROSITE" id="PS50234"/>
    </source>
</evidence>
<dbReference type="Gene3D" id="3.40.50.410">
    <property type="entry name" value="von Willebrand factor, type A domain"/>
    <property type="match status" value="1"/>
</dbReference>
<dbReference type="STRING" id="1193011.LEP1GSC058_3518"/>
<gene>
    <name evidence="2" type="ORF">LEP1GSC058_3518</name>
</gene>
<dbReference type="OrthoDB" id="9783818at2"/>
<dbReference type="SUPFAM" id="SSF53300">
    <property type="entry name" value="vWA-like"/>
    <property type="match status" value="1"/>
</dbReference>
<dbReference type="InterPro" id="IPR002035">
    <property type="entry name" value="VWF_A"/>
</dbReference>
<dbReference type="Pfam" id="PF13519">
    <property type="entry name" value="VWA_2"/>
    <property type="match status" value="1"/>
</dbReference>
<dbReference type="EMBL" id="AKWZ02000010">
    <property type="protein sequence ID" value="EPG74607.1"/>
    <property type="molecule type" value="Genomic_DNA"/>
</dbReference>
<dbReference type="AlphaFoldDB" id="S3W2X2"/>
<dbReference type="InterPro" id="IPR036465">
    <property type="entry name" value="vWFA_dom_sf"/>
</dbReference>
<dbReference type="Proteomes" id="UP000014540">
    <property type="component" value="Unassembled WGS sequence"/>
</dbReference>
<dbReference type="RefSeq" id="WP_016551056.1">
    <property type="nucleotide sequence ID" value="NZ_AKWZ02000010.1"/>
</dbReference>
<proteinExistence type="predicted"/>
<protein>
    <submittedName>
        <fullName evidence="2">von Willebrand factor type A domain protein</fullName>
    </submittedName>
</protein>
<accession>S3W2X2</accession>
<keyword evidence="3" id="KW-1185">Reference proteome</keyword>
<comment type="caution">
    <text evidence="2">The sequence shown here is derived from an EMBL/GenBank/DDBJ whole genome shotgun (WGS) entry which is preliminary data.</text>
</comment>
<name>S3W2X2_9LEPT</name>
<evidence type="ECO:0000313" key="2">
    <source>
        <dbReference type="EMBL" id="EPG74607.1"/>
    </source>
</evidence>
<sequence length="366" mass="40813">MFTLDNMKTERRQKFGMAAVLLYLLSHGIFSKDSDRDTGPELSIPDSKSEAKLFVLDASGSMNEYLGIYQKIHLAKKHVKHYVDTLPESAEVGLIAYGNRLPGCKSSRLYQPLESGNKAQFRNKLYGLTPSGATPLAESIRVAGEYISRRQQSTELILITDGIESCFGDPEKELRILQQKGINFHLNVLGLGLKPEERSIMQSLARLGRGTYYNVDGDADFYSAMEDLLKKGIFPIKKQEIEPKQNLGAGKIRILGQSKIENENGRTRYKVLFDFHNPDSSNHCVVLNLKTQASPSSNANRSNENRASNLESIIKIEGQCFQSKDGTGQFEFDATKQEIASAELELWDMSEIPKAVGRSGETSLNH</sequence>
<dbReference type="SMART" id="SM00327">
    <property type="entry name" value="VWA"/>
    <property type="match status" value="1"/>
</dbReference>
<organism evidence="2 3">
    <name type="scientific">Leptospira fainei serovar Hurstbridge str. BUT 6</name>
    <dbReference type="NCBI Taxonomy" id="1193011"/>
    <lineage>
        <taxon>Bacteria</taxon>
        <taxon>Pseudomonadati</taxon>
        <taxon>Spirochaetota</taxon>
        <taxon>Spirochaetia</taxon>
        <taxon>Leptospirales</taxon>
        <taxon>Leptospiraceae</taxon>
        <taxon>Leptospira</taxon>
    </lineage>
</organism>
<dbReference type="PROSITE" id="PS50234">
    <property type="entry name" value="VWFA"/>
    <property type="match status" value="1"/>
</dbReference>
<reference evidence="2" key="1">
    <citation type="submission" date="2013-04" db="EMBL/GenBank/DDBJ databases">
        <authorList>
            <person name="Harkins D.M."/>
            <person name="Durkin A.S."/>
            <person name="Selengut J.D."/>
            <person name="Sanka R."/>
            <person name="DePew J."/>
            <person name="Purushe J."/>
            <person name="Ahmed A."/>
            <person name="van der Linden H."/>
            <person name="Goris M.G.A."/>
            <person name="Hartskeerl R.A."/>
            <person name="Vinetz J.M."/>
            <person name="Sutton G.G."/>
            <person name="Nelson W.C."/>
            <person name="Fouts D.E."/>
        </authorList>
    </citation>
    <scope>NUCLEOTIDE SEQUENCE [LARGE SCALE GENOMIC DNA]</scope>
    <source>
        <strain evidence="2">BUT 6</strain>
    </source>
</reference>
<evidence type="ECO:0000313" key="3">
    <source>
        <dbReference type="Proteomes" id="UP000014540"/>
    </source>
</evidence>
<feature type="domain" description="VWFA" evidence="1">
    <location>
        <begin position="51"/>
        <end position="233"/>
    </location>
</feature>